<keyword evidence="3" id="KW-1185">Reference proteome</keyword>
<dbReference type="EMBL" id="SEOQ01001470">
    <property type="protein sequence ID" value="TFY51638.1"/>
    <property type="molecule type" value="Genomic_DNA"/>
</dbReference>
<evidence type="ECO:0000313" key="2">
    <source>
        <dbReference type="EMBL" id="TFY51638.1"/>
    </source>
</evidence>
<dbReference type="OrthoDB" id="3268904at2759"/>
<gene>
    <name evidence="2" type="ORF">EVG20_g10909</name>
</gene>
<protein>
    <submittedName>
        <fullName evidence="2">Uncharacterized protein</fullName>
    </submittedName>
</protein>
<dbReference type="InterPro" id="IPR013083">
    <property type="entry name" value="Znf_RING/FYVE/PHD"/>
</dbReference>
<accession>A0A4Y9XPF5</accession>
<dbReference type="Gene3D" id="3.30.40.10">
    <property type="entry name" value="Zinc/RING finger domain, C3HC4 (zinc finger)"/>
    <property type="match status" value="1"/>
</dbReference>
<comment type="caution">
    <text evidence="2">The sequence shown here is derived from an EMBL/GenBank/DDBJ whole genome shotgun (WGS) entry which is preliminary data.</text>
</comment>
<feature type="compositionally biased region" description="Polar residues" evidence="1">
    <location>
        <begin position="1"/>
        <end position="16"/>
    </location>
</feature>
<dbReference type="InterPro" id="IPR011011">
    <property type="entry name" value="Znf_FYVE_PHD"/>
</dbReference>
<feature type="region of interest" description="Disordered" evidence="1">
    <location>
        <begin position="1"/>
        <end position="45"/>
    </location>
</feature>
<name>A0A4Y9XPF5_9AGAM</name>
<dbReference type="AlphaFoldDB" id="A0A4Y9XPF5"/>
<evidence type="ECO:0000313" key="3">
    <source>
        <dbReference type="Proteomes" id="UP000298327"/>
    </source>
</evidence>
<reference evidence="2 3" key="1">
    <citation type="submission" date="2019-02" db="EMBL/GenBank/DDBJ databases">
        <title>Genome sequencing of the rare red list fungi Dentipellis fragilis.</title>
        <authorList>
            <person name="Buettner E."/>
            <person name="Kellner H."/>
        </authorList>
    </citation>
    <scope>NUCLEOTIDE SEQUENCE [LARGE SCALE GENOMIC DNA]</scope>
    <source>
        <strain evidence="2 3">DSM 105465</strain>
    </source>
</reference>
<dbReference type="STRING" id="205917.A0A4Y9XPF5"/>
<organism evidence="2 3">
    <name type="scientific">Dentipellis fragilis</name>
    <dbReference type="NCBI Taxonomy" id="205917"/>
    <lineage>
        <taxon>Eukaryota</taxon>
        <taxon>Fungi</taxon>
        <taxon>Dikarya</taxon>
        <taxon>Basidiomycota</taxon>
        <taxon>Agaricomycotina</taxon>
        <taxon>Agaricomycetes</taxon>
        <taxon>Russulales</taxon>
        <taxon>Hericiaceae</taxon>
        <taxon>Dentipellis</taxon>
    </lineage>
</organism>
<proteinExistence type="predicted"/>
<dbReference type="Proteomes" id="UP000298327">
    <property type="component" value="Unassembled WGS sequence"/>
</dbReference>
<sequence length="527" mass="58241">MARTTQSAPKSTSSSAPRKHALDLSSSPNIAKRRQNSPDSGDNVPKARQLAIGLPWSATEEQSPASDFCHICINGGRLLVECDSCGCTYCSVCIEFKLTANKFENVYFFCHGCHEIEERKGKGKPRPYVGLYKKAYDEEGRLVRGPPLRPGKSLRIVGLPAGVPTRRVVATPLALIHLHLSSCVTTSTDFCSSIVKPYFQSKQLTGMLSIHDVEFDLSVEGGYQTYQAAIQQVADSLKNLAPMVQGRRALIMVSTHSDENRGDLFLASDGAYSHQDFFSTILPPAFAEALAGFETTFMFMVCGAFVSIPQSLIDLKGMIAKYRLANVITFTSRLLQPDLVKPFLLHLLLQKYVHGYRLSKTILRILSEAPHDFRRHTGIIHLGYSGNLDNDPSTPSVFATHYMWHSHTIMPWGVQIPVQCPECMCIRPWKFPSHVPGMNQNVVVKCKGWVGIEEDSEVGPSGVSGEVTKKRGRRKAKAATSEDQEGESHPPPRRCTYTITCNPPSRPFSFVPLPAPHVEGRWIVAVG</sequence>
<feature type="region of interest" description="Disordered" evidence="1">
    <location>
        <begin position="456"/>
        <end position="495"/>
    </location>
</feature>
<evidence type="ECO:0000256" key="1">
    <source>
        <dbReference type="SAM" id="MobiDB-lite"/>
    </source>
</evidence>
<dbReference type="SUPFAM" id="SSF57903">
    <property type="entry name" value="FYVE/PHD zinc finger"/>
    <property type="match status" value="1"/>
</dbReference>